<evidence type="ECO:0000259" key="8">
    <source>
        <dbReference type="Pfam" id="PF12627"/>
    </source>
</evidence>
<dbReference type="PANTHER" id="PTHR13734">
    <property type="entry name" value="TRNA-NUCLEOTIDYLTRANSFERASE"/>
    <property type="match status" value="1"/>
</dbReference>
<dbReference type="CDD" id="cd05398">
    <property type="entry name" value="NT_ClassII-CCAase"/>
    <property type="match status" value="1"/>
</dbReference>
<dbReference type="Proteomes" id="UP000779574">
    <property type="component" value="Unassembled WGS sequence"/>
</dbReference>
<sequence length="956" mass="107167">MSIVHSRTLVTQLFRTQLARPRPTALARPLSISCLSTKCMSPALIRTSLSPEPEQHTIKRRKLFLDFTSSNTATNMSTNSRVLELTEVEENLRTLLLDVAQYIDNSPGHASESQVPLPDELANQPLVLRWTGGWVRDKLLGVESHDIDVAINKMTGFQFGLRLKEYLEIPGNPEKYGLEGVASNESQSKKAESGKSKIVGGLHKIEANPEKSKHLETVTTKILGLDIDLVNLRKETYSDDSRNPQMEFGTPEEDALRRDATVNAMFYNITTREIEDFTGKGHTDMANKIIRTPLEPYQTFKDDPLRVLRLIRFASRLNYTIEAEACKWMKDAEIKSALQAKISRERVGVELEKMLRGPDPLMALNLIDQLTLYSTIFSDPAQDQTKVFTPDVDDWSFVVNFVQEILASTSSDILVRDAEERYLIWLLSAIVPYRDAPSPPAIEGKKPPPPVATTVAREGIKATNNVCNVITSSIKNHSEISIMVSDSNGRKRPAREDLGMAIRRWGSTWRSQSAFALLVNVADDPSAAKSHLSAFTNFLEYVQELDLLDAYALKPILDGKALTKALGVPTGPWMKDALDVVMRWQLRNPGKKDTAEAIEEVRVAKDQSPTPGELTSDLMTFFLQLTIRPLFAKTQTQQVTSQGRKVQTTVLPKKFERNQDEKTWKGRDSYALDLLRWVIVAADTGLVEKNWHAIVPPLLSMLDDIDTEYKAQGCELLKLLLDKTPPTLLKRTGLGDVFEEALMPCLGYLPTLTPEDESARLLAVAYPALISLSNAFEDPSITSISQTQSQRLKLLDNLIRKGVLMTFTYCPEHAKITTVITTNLTAIMTSLGLDSVKHLPFILPMLSSILTHPFVTASPPLLLSSVLALQTIILNTWPRMLVHKHEVLKCVTVPWIRMREEGVAGKEFERITEECRNVVQMLRDALQEHVDEFDREVAELVKVDRRLDGLFVAVEG</sequence>
<dbReference type="Gene3D" id="1.10.3090.10">
    <property type="entry name" value="cca-adding enzyme, domain 2"/>
    <property type="match status" value="1"/>
</dbReference>
<proteinExistence type="inferred from homology"/>
<accession>A0A9P8JFF7</accession>
<dbReference type="AlphaFoldDB" id="A0A9P8JFF7"/>
<dbReference type="InterPro" id="IPR032828">
    <property type="entry name" value="PolyA_RNA-bd"/>
</dbReference>
<protein>
    <submittedName>
        <fullName evidence="9">Poly A polymerase C-terminal region-like protein</fullName>
    </submittedName>
</protein>
<feature type="domain" description="Poly A polymerase head" evidence="7">
    <location>
        <begin position="129"/>
        <end position="291"/>
    </location>
</feature>
<dbReference type="OrthoDB" id="445712at2759"/>
<keyword evidence="3" id="KW-0547">Nucleotide-binding</keyword>
<name>A0A9P8JFF7_AURME</name>
<gene>
    <name evidence="9" type="ORF">KCU76_g1187</name>
</gene>
<evidence type="ECO:0000256" key="2">
    <source>
        <dbReference type="ARBA" id="ARBA00022679"/>
    </source>
</evidence>
<feature type="non-terminal residue" evidence="9">
    <location>
        <position position="1"/>
    </location>
</feature>
<dbReference type="SUPFAM" id="SSF81891">
    <property type="entry name" value="Poly A polymerase C-terminal region-like"/>
    <property type="match status" value="1"/>
</dbReference>
<evidence type="ECO:0000313" key="9">
    <source>
        <dbReference type="EMBL" id="KAG9699883.1"/>
    </source>
</evidence>
<dbReference type="GO" id="GO:0052929">
    <property type="term" value="F:ATP:3'-cytidine-cytidine-tRNA adenylyltransferase activity"/>
    <property type="evidence" value="ECO:0007669"/>
    <property type="project" value="TreeGrafter"/>
</dbReference>
<dbReference type="GO" id="GO:0000166">
    <property type="term" value="F:nucleotide binding"/>
    <property type="evidence" value="ECO:0007669"/>
    <property type="project" value="UniProtKB-KW"/>
</dbReference>
<reference evidence="9" key="2">
    <citation type="submission" date="2021-08" db="EMBL/GenBank/DDBJ databases">
        <authorList>
            <person name="Gostincar C."/>
            <person name="Sun X."/>
            <person name="Song Z."/>
            <person name="Gunde-Cimerman N."/>
        </authorList>
    </citation>
    <scope>NUCLEOTIDE SEQUENCE</scope>
    <source>
        <strain evidence="9">EXF-9911</strain>
    </source>
</reference>
<dbReference type="GO" id="GO:0003723">
    <property type="term" value="F:RNA binding"/>
    <property type="evidence" value="ECO:0007669"/>
    <property type="project" value="UniProtKB-KW"/>
</dbReference>
<dbReference type="InterPro" id="IPR043519">
    <property type="entry name" value="NT_sf"/>
</dbReference>
<dbReference type="SUPFAM" id="SSF81301">
    <property type="entry name" value="Nucleotidyltransferase"/>
    <property type="match status" value="1"/>
</dbReference>
<dbReference type="Gene3D" id="3.30.460.10">
    <property type="entry name" value="Beta Polymerase, domain 2"/>
    <property type="match status" value="1"/>
</dbReference>
<dbReference type="Pfam" id="PF12627">
    <property type="entry name" value="PolyA_pol_RNAbd"/>
    <property type="match status" value="1"/>
</dbReference>
<dbReference type="PANTHER" id="PTHR13734:SF5">
    <property type="entry name" value="CCA TRNA NUCLEOTIDYLTRANSFERASE, MITOCHONDRIAL"/>
    <property type="match status" value="1"/>
</dbReference>
<dbReference type="GO" id="GO:0052927">
    <property type="term" value="F:CC tRNA cytidylyltransferase activity"/>
    <property type="evidence" value="ECO:0007669"/>
    <property type="project" value="TreeGrafter"/>
</dbReference>
<evidence type="ECO:0000256" key="1">
    <source>
        <dbReference type="ARBA" id="ARBA00007265"/>
    </source>
</evidence>
<reference evidence="9" key="1">
    <citation type="journal article" date="2021" name="J Fungi (Basel)">
        <title>Virulence traits and population genomics of the black yeast Aureobasidium melanogenum.</title>
        <authorList>
            <person name="Cernosa A."/>
            <person name="Sun X."/>
            <person name="Gostincar C."/>
            <person name="Fang C."/>
            <person name="Gunde-Cimerman N."/>
            <person name="Song Z."/>
        </authorList>
    </citation>
    <scope>NUCLEOTIDE SEQUENCE</scope>
    <source>
        <strain evidence="9">EXF-9911</strain>
    </source>
</reference>
<dbReference type="InterPro" id="IPR018870">
    <property type="entry name" value="Tti2"/>
</dbReference>
<comment type="similarity">
    <text evidence="1 6">Belongs to the tRNA nucleotidyltransferase/poly(A) polymerase family.</text>
</comment>
<dbReference type="GO" id="GO:0001680">
    <property type="term" value="P:tRNA 3'-terminal CCA addition"/>
    <property type="evidence" value="ECO:0007669"/>
    <property type="project" value="TreeGrafter"/>
</dbReference>
<dbReference type="InterPro" id="IPR002646">
    <property type="entry name" value="PolA_pol_head_dom"/>
</dbReference>
<organism evidence="9 10">
    <name type="scientific">Aureobasidium melanogenum</name>
    <name type="common">Aureobasidium pullulans var. melanogenum</name>
    <dbReference type="NCBI Taxonomy" id="46634"/>
    <lineage>
        <taxon>Eukaryota</taxon>
        <taxon>Fungi</taxon>
        <taxon>Dikarya</taxon>
        <taxon>Ascomycota</taxon>
        <taxon>Pezizomycotina</taxon>
        <taxon>Dothideomycetes</taxon>
        <taxon>Dothideomycetidae</taxon>
        <taxon>Dothideales</taxon>
        <taxon>Saccotheciaceae</taxon>
        <taxon>Aureobasidium</taxon>
    </lineage>
</organism>
<feature type="domain" description="tRNA nucleotidyltransferase/poly(A) polymerase RNA and SrmB- binding" evidence="8">
    <location>
        <begin position="320"/>
        <end position="378"/>
    </location>
</feature>
<keyword evidence="4 6" id="KW-0694">RNA-binding</keyword>
<dbReference type="SUPFAM" id="SSF48371">
    <property type="entry name" value="ARM repeat"/>
    <property type="match status" value="1"/>
</dbReference>
<dbReference type="GO" id="GO:0005739">
    <property type="term" value="C:mitochondrion"/>
    <property type="evidence" value="ECO:0007669"/>
    <property type="project" value="UniProtKB-ARBA"/>
</dbReference>
<dbReference type="EMBL" id="JAHFXF010000025">
    <property type="protein sequence ID" value="KAG9699883.1"/>
    <property type="molecule type" value="Genomic_DNA"/>
</dbReference>
<dbReference type="FunFam" id="3.30.460.10:FF:000019">
    <property type="entry name" value="tRNA nucleotidyltransferase cca2"/>
    <property type="match status" value="1"/>
</dbReference>
<dbReference type="Pfam" id="PF10521">
    <property type="entry name" value="Tti2"/>
    <property type="match status" value="1"/>
</dbReference>
<dbReference type="InterPro" id="IPR016024">
    <property type="entry name" value="ARM-type_fold"/>
</dbReference>
<evidence type="ECO:0000256" key="3">
    <source>
        <dbReference type="ARBA" id="ARBA00022741"/>
    </source>
</evidence>
<evidence type="ECO:0000259" key="7">
    <source>
        <dbReference type="Pfam" id="PF01743"/>
    </source>
</evidence>
<evidence type="ECO:0000256" key="5">
    <source>
        <dbReference type="ARBA" id="ARBA00034736"/>
    </source>
</evidence>
<evidence type="ECO:0000313" key="10">
    <source>
        <dbReference type="Proteomes" id="UP000779574"/>
    </source>
</evidence>
<dbReference type="GO" id="GO:0110078">
    <property type="term" value="C:TTT Hsp90 cochaperone complex"/>
    <property type="evidence" value="ECO:0007669"/>
    <property type="project" value="InterPro"/>
</dbReference>
<comment type="caution">
    <text evidence="9">The sequence shown here is derived from an EMBL/GenBank/DDBJ whole genome shotgun (WGS) entry which is preliminary data.</text>
</comment>
<comment type="similarity">
    <text evidence="5">Belongs to the TTI2 family.</text>
</comment>
<dbReference type="Pfam" id="PF01743">
    <property type="entry name" value="PolyA_pol"/>
    <property type="match status" value="1"/>
</dbReference>
<keyword evidence="2 6" id="KW-0808">Transferase</keyword>
<evidence type="ECO:0000256" key="4">
    <source>
        <dbReference type="ARBA" id="ARBA00022884"/>
    </source>
</evidence>
<evidence type="ECO:0000256" key="6">
    <source>
        <dbReference type="RuleBase" id="RU003953"/>
    </source>
</evidence>